<protein>
    <submittedName>
        <fullName evidence="11">PTS fructose transporter subunit IIC</fullName>
    </submittedName>
</protein>
<keyword evidence="8 9" id="KW-0472">Membrane</keyword>
<evidence type="ECO:0000256" key="6">
    <source>
        <dbReference type="ARBA" id="ARBA00022692"/>
    </source>
</evidence>
<accession>A0AAQ0LYL1</accession>
<dbReference type="Proteomes" id="UP000285579">
    <property type="component" value="Unassembled WGS sequence"/>
</dbReference>
<evidence type="ECO:0000256" key="8">
    <source>
        <dbReference type="ARBA" id="ARBA00023136"/>
    </source>
</evidence>
<evidence type="ECO:0000256" key="1">
    <source>
        <dbReference type="ARBA" id="ARBA00004429"/>
    </source>
</evidence>
<sequence>MRFMKSFFYNLNLKTHLLTAISYLIPVVCGAGFMIAIGMAFGGDSSTDLTKTGYSFWDVLAVIGGLGLKLLPVIIATGISYSIADKPGIAPGVIIGLTSTAVGADFIGGIIGGFLTGYLVLLIIQFVKLPNWAKGLMPMLVIPFIASLVGGLIMVYIIGVPIGTFTHWLTEYLQSLNGTSKLFYGLLIGVLASIDFGGPINKTVFAFVLTLQAQGIHEPITALIVVNTATPLGFALAYWVAKIFKKNIYKQVEVETLKTAFPMGLIEIVEGVLPLALNDIIRSVIATGIGGAVGGAISMVLGGDAQVPFGGLLVLPTMSQPFTFVLAVLANVIVTALVLTILKRSIDESNDLKDETEEDDIDLNELKIT</sequence>
<feature type="transmembrane region" description="Helical" evidence="9">
    <location>
        <begin position="284"/>
        <end position="302"/>
    </location>
</feature>
<reference evidence="11 12" key="1">
    <citation type="journal article" date="2016" name="Front. Microbiol.">
        <title>Comprehensive Phylogenetic Analysis of Bovine Non-aureus Staphylococci Species Based on Whole-Genome Sequencing.</title>
        <authorList>
            <person name="Naushad S."/>
            <person name="Barkema H.W."/>
            <person name="Luby C."/>
            <person name="Condas L.A."/>
            <person name="Nobrega D.B."/>
            <person name="Carson D.A."/>
            <person name="De Buck J."/>
        </authorList>
    </citation>
    <scope>NUCLEOTIDE SEQUENCE [LARGE SCALE GENOMIC DNA]</scope>
    <source>
        <strain evidence="11 12">SNUC 1349</strain>
    </source>
</reference>
<keyword evidence="5" id="KW-0598">Phosphotransferase system</keyword>
<dbReference type="GO" id="GO:0008982">
    <property type="term" value="F:protein-N(PI)-phosphohistidine-sugar phosphotransferase activity"/>
    <property type="evidence" value="ECO:0007669"/>
    <property type="project" value="InterPro"/>
</dbReference>
<proteinExistence type="predicted"/>
<comment type="caution">
    <text evidence="11">The sequence shown here is derived from an EMBL/GenBank/DDBJ whole genome shotgun (WGS) entry which is preliminary data.</text>
</comment>
<dbReference type="PROSITE" id="PS51104">
    <property type="entry name" value="PTS_EIIC_TYPE_2"/>
    <property type="match status" value="1"/>
</dbReference>
<feature type="transmembrane region" description="Helical" evidence="9">
    <location>
        <begin position="182"/>
        <end position="208"/>
    </location>
</feature>
<keyword evidence="2" id="KW-0813">Transport</keyword>
<evidence type="ECO:0000256" key="9">
    <source>
        <dbReference type="SAM" id="Phobius"/>
    </source>
</evidence>
<keyword evidence="4" id="KW-0762">Sugar transport</keyword>
<feature type="transmembrane region" description="Helical" evidence="9">
    <location>
        <begin position="220"/>
        <end position="240"/>
    </location>
</feature>
<keyword evidence="3" id="KW-1003">Cell membrane</keyword>
<dbReference type="PANTHER" id="PTHR30505:SF0">
    <property type="entry name" value="FRUCTOSE-LIKE PTS SYSTEM EIIBC COMPONENT-RELATED"/>
    <property type="match status" value="1"/>
</dbReference>
<dbReference type="GO" id="GO:0005886">
    <property type="term" value="C:plasma membrane"/>
    <property type="evidence" value="ECO:0007669"/>
    <property type="project" value="UniProtKB-SubCell"/>
</dbReference>
<evidence type="ECO:0000256" key="2">
    <source>
        <dbReference type="ARBA" id="ARBA00022448"/>
    </source>
</evidence>
<name>A0AAQ0LYL1_STAXY</name>
<evidence type="ECO:0000256" key="3">
    <source>
        <dbReference type="ARBA" id="ARBA00022475"/>
    </source>
</evidence>
<feature type="domain" description="PTS EIIC type-2" evidence="10">
    <location>
        <begin position="13"/>
        <end position="355"/>
    </location>
</feature>
<organism evidence="11 12">
    <name type="scientific">Staphylococcus xylosus</name>
    <dbReference type="NCBI Taxonomy" id="1288"/>
    <lineage>
        <taxon>Bacteria</taxon>
        <taxon>Bacillati</taxon>
        <taxon>Bacillota</taxon>
        <taxon>Bacilli</taxon>
        <taxon>Bacillales</taxon>
        <taxon>Staphylococcaceae</taxon>
        <taxon>Staphylococcus</taxon>
    </lineage>
</organism>
<feature type="transmembrane region" description="Helical" evidence="9">
    <location>
        <begin position="54"/>
        <end position="79"/>
    </location>
</feature>
<feature type="transmembrane region" description="Helical" evidence="9">
    <location>
        <begin position="322"/>
        <end position="342"/>
    </location>
</feature>
<gene>
    <name evidence="11" type="ORF">BU104_07390</name>
</gene>
<evidence type="ECO:0000259" key="10">
    <source>
        <dbReference type="PROSITE" id="PS51104"/>
    </source>
</evidence>
<evidence type="ECO:0000256" key="4">
    <source>
        <dbReference type="ARBA" id="ARBA00022597"/>
    </source>
</evidence>
<keyword evidence="6 9" id="KW-0812">Transmembrane</keyword>
<dbReference type="GO" id="GO:0090563">
    <property type="term" value="F:protein-phosphocysteine-sugar phosphotransferase activity"/>
    <property type="evidence" value="ECO:0007669"/>
    <property type="project" value="TreeGrafter"/>
</dbReference>
<dbReference type="GO" id="GO:0009401">
    <property type="term" value="P:phosphoenolpyruvate-dependent sugar phosphotransferase system"/>
    <property type="evidence" value="ECO:0007669"/>
    <property type="project" value="UniProtKB-KW"/>
</dbReference>
<feature type="transmembrane region" description="Helical" evidence="9">
    <location>
        <begin position="20"/>
        <end position="42"/>
    </location>
</feature>
<evidence type="ECO:0000313" key="12">
    <source>
        <dbReference type="Proteomes" id="UP000285579"/>
    </source>
</evidence>
<dbReference type="InterPro" id="IPR013014">
    <property type="entry name" value="PTS_EIIC_2"/>
</dbReference>
<evidence type="ECO:0000256" key="7">
    <source>
        <dbReference type="ARBA" id="ARBA00022989"/>
    </source>
</evidence>
<feature type="transmembrane region" description="Helical" evidence="9">
    <location>
        <begin position="139"/>
        <end position="162"/>
    </location>
</feature>
<evidence type="ECO:0000313" key="11">
    <source>
        <dbReference type="EMBL" id="RIM92453.1"/>
    </source>
</evidence>
<dbReference type="PANTHER" id="PTHR30505">
    <property type="entry name" value="FRUCTOSE-LIKE PERMEASE"/>
    <property type="match status" value="1"/>
</dbReference>
<dbReference type="InterPro" id="IPR050864">
    <property type="entry name" value="Bacterial_PTS_Sugar_Transport"/>
</dbReference>
<keyword evidence="7 9" id="KW-1133">Transmembrane helix</keyword>
<feature type="transmembrane region" description="Helical" evidence="9">
    <location>
        <begin position="106"/>
        <end position="127"/>
    </location>
</feature>
<dbReference type="NCBIfam" id="TIGR01427">
    <property type="entry name" value="PTS_IIC_fructo"/>
    <property type="match status" value="1"/>
</dbReference>
<evidence type="ECO:0000256" key="5">
    <source>
        <dbReference type="ARBA" id="ARBA00022683"/>
    </source>
</evidence>
<dbReference type="InterPro" id="IPR006327">
    <property type="entry name" value="PTS_IIC_fruc"/>
</dbReference>
<dbReference type="GO" id="GO:0005351">
    <property type="term" value="F:carbohydrate:proton symporter activity"/>
    <property type="evidence" value="ECO:0007669"/>
    <property type="project" value="InterPro"/>
</dbReference>
<dbReference type="AlphaFoldDB" id="A0AAQ0LYL1"/>
<dbReference type="EMBL" id="QXUI01000004">
    <property type="protein sequence ID" value="RIM92453.1"/>
    <property type="molecule type" value="Genomic_DNA"/>
</dbReference>
<comment type="subcellular location">
    <subcellularLocation>
        <location evidence="1">Cell inner membrane</location>
        <topology evidence="1">Multi-pass membrane protein</topology>
    </subcellularLocation>
</comment>